<dbReference type="Gene3D" id="1.10.10.10">
    <property type="entry name" value="Winged helix-like DNA-binding domain superfamily/Winged helix DNA-binding domain"/>
    <property type="match status" value="1"/>
</dbReference>
<dbReference type="Pfam" id="PF08281">
    <property type="entry name" value="Sigma70_r4_2"/>
    <property type="match status" value="1"/>
</dbReference>
<name>A0A1E3UQ12_9FIRM</name>
<dbReference type="NCBIfam" id="TIGR02937">
    <property type="entry name" value="sigma70-ECF"/>
    <property type="match status" value="1"/>
</dbReference>
<dbReference type="InterPro" id="IPR013324">
    <property type="entry name" value="RNA_pol_sigma_r3/r4-like"/>
</dbReference>
<protein>
    <recommendedName>
        <fullName evidence="1">RNA polymerase sigma factor 70 region 4 type 2 domain-containing protein</fullName>
    </recommendedName>
</protein>
<feature type="domain" description="RNA polymerase sigma factor 70 region 4 type 2" evidence="1">
    <location>
        <begin position="69"/>
        <end position="121"/>
    </location>
</feature>
<comment type="caution">
    <text evidence="2">The sequence shown here is derived from an EMBL/GenBank/DDBJ whole genome shotgun (WGS) entry which is preliminary data.</text>
</comment>
<dbReference type="AlphaFoldDB" id="A0A1E3UQ12"/>
<evidence type="ECO:0000313" key="2">
    <source>
        <dbReference type="EMBL" id="ODR54242.1"/>
    </source>
</evidence>
<dbReference type="GO" id="GO:0016987">
    <property type="term" value="F:sigma factor activity"/>
    <property type="evidence" value="ECO:0007669"/>
    <property type="project" value="InterPro"/>
</dbReference>
<dbReference type="OrthoDB" id="1852932at2"/>
<dbReference type="GO" id="GO:0003677">
    <property type="term" value="F:DNA binding"/>
    <property type="evidence" value="ECO:0007669"/>
    <property type="project" value="InterPro"/>
</dbReference>
<evidence type="ECO:0000259" key="1">
    <source>
        <dbReference type="Pfam" id="PF08281"/>
    </source>
</evidence>
<proteinExistence type="predicted"/>
<dbReference type="InterPro" id="IPR014284">
    <property type="entry name" value="RNA_pol_sigma-70_dom"/>
</dbReference>
<dbReference type="InterPro" id="IPR036388">
    <property type="entry name" value="WH-like_DNA-bd_sf"/>
</dbReference>
<dbReference type="SUPFAM" id="SSF88659">
    <property type="entry name" value="Sigma3 and sigma4 domains of RNA polymerase sigma factors"/>
    <property type="match status" value="1"/>
</dbReference>
<dbReference type="GO" id="GO:0006352">
    <property type="term" value="P:DNA-templated transcription initiation"/>
    <property type="evidence" value="ECO:0007669"/>
    <property type="project" value="InterPro"/>
</dbReference>
<gene>
    <name evidence="2" type="ORF">BEI59_06735</name>
</gene>
<organism evidence="2 3">
    <name type="scientific">Eisenbergiella tayi</name>
    <dbReference type="NCBI Taxonomy" id="1432052"/>
    <lineage>
        <taxon>Bacteria</taxon>
        <taxon>Bacillati</taxon>
        <taxon>Bacillota</taxon>
        <taxon>Clostridia</taxon>
        <taxon>Lachnospirales</taxon>
        <taxon>Lachnospiraceae</taxon>
        <taxon>Eisenbergiella</taxon>
    </lineage>
</organism>
<evidence type="ECO:0000313" key="3">
    <source>
        <dbReference type="Proteomes" id="UP000094271"/>
    </source>
</evidence>
<dbReference type="InterPro" id="IPR013249">
    <property type="entry name" value="RNA_pol_sigma70_r4_t2"/>
</dbReference>
<sequence>MSPMDGRDELRGRFTRWIVITAENAQKNYLRAEKKQLQTVPLEETDVAIVDTALLSAGATPDSFDFEEQRLAEAFRELPLMRRRILEMLFVEELTPSEIAAKLHCSVQHVYNQRSLAIKRLRERLIKERKNDRQ</sequence>
<dbReference type="EMBL" id="MEHA01000003">
    <property type="protein sequence ID" value="ODR54242.1"/>
    <property type="molecule type" value="Genomic_DNA"/>
</dbReference>
<accession>A0A1E3UQ12</accession>
<dbReference type="Proteomes" id="UP000094271">
    <property type="component" value="Unassembled WGS sequence"/>
</dbReference>
<dbReference type="RefSeq" id="WP_069431396.1">
    <property type="nucleotide sequence ID" value="NZ_MEHA01000003.1"/>
</dbReference>
<reference evidence="2 3" key="1">
    <citation type="submission" date="2016-08" db="EMBL/GenBank/DDBJ databases">
        <authorList>
            <person name="Seilhamer J.J."/>
        </authorList>
    </citation>
    <scope>NUCLEOTIDE SEQUENCE [LARGE SCALE GENOMIC DNA]</scope>
    <source>
        <strain evidence="2 3">NML150140-1</strain>
    </source>
</reference>